<dbReference type="InterPro" id="IPR029006">
    <property type="entry name" value="ADF-H/Gelsolin-like_dom_sf"/>
</dbReference>
<dbReference type="InterPro" id="IPR000387">
    <property type="entry name" value="Tyr_Pase_dom"/>
</dbReference>
<dbReference type="PROSITE" id="PS50056">
    <property type="entry name" value="TYR_PHOSPHATASE_2"/>
    <property type="match status" value="1"/>
</dbReference>
<feature type="region of interest" description="Disordered" evidence="3">
    <location>
        <begin position="387"/>
        <end position="425"/>
    </location>
</feature>
<reference evidence="6" key="1">
    <citation type="submission" date="2020-01" db="EMBL/GenBank/DDBJ databases">
        <title>Genome sequence of Kobresia littledalei, the first chromosome-level genome in the family Cyperaceae.</title>
        <authorList>
            <person name="Qu G."/>
        </authorList>
    </citation>
    <scope>NUCLEOTIDE SEQUENCE</scope>
    <source>
        <strain evidence="6">C.B.Clarke</strain>
        <tissue evidence="6">Leaf</tissue>
    </source>
</reference>
<feature type="compositionally biased region" description="Low complexity" evidence="3">
    <location>
        <begin position="393"/>
        <end position="424"/>
    </location>
</feature>
<dbReference type="InterPro" id="IPR007122">
    <property type="entry name" value="Villin/Gelsolin"/>
</dbReference>
<dbReference type="AlphaFoldDB" id="A0A833RGJ8"/>
<dbReference type="InterPro" id="IPR057528">
    <property type="entry name" value="MPK1_C"/>
</dbReference>
<dbReference type="InterPro" id="IPR000340">
    <property type="entry name" value="Dual-sp_phosphatase_cat-dom"/>
</dbReference>
<keyword evidence="2" id="KW-0904">Protein phosphatase</keyword>
<protein>
    <submittedName>
        <fullName evidence="6">Protein-tyrosine-phosphatase MKP1-like protein</fullName>
    </submittedName>
</protein>
<dbReference type="PANTHER" id="PTHR46381">
    <property type="entry name" value="MKPA PROTEIN"/>
    <property type="match status" value="1"/>
</dbReference>
<sequence>MDSTCETEAEADATSTSGETITPRKMLWRSASWSACSSPTSTPTHNQQLGPKPKPDPVRPPRRPGRLALPLRPSLAGWPRQASDDSTSTPVGSLADPHSVDLSRVTDHVYLGSDSAARDRVALRRHGITHILNCVGSACPDYFRGDGELVYKTLWLHDSPGEDLASILYDAFDFLESAVVASPPNGGRVLVHCVKGASRSAAVVVAYLMWRHALPFDAALRKVRAARPVADPNLGFAAQLLRRQHRALGLPASPGSIQRVLRVAPHSPYAPLNLVPKSVLPAGEPKTYLDSRGAFLIHVPDAIYIWIGAKCEPAMAAAASKVARQIGRYERVLAPVVTVNEGSESDFFWAAVSDDLVIPDPLEVGKRRVDIYDLDFEIFQHALKSNSTEEPLESNTPSSSSSSADSTFSPASSSSSDWYHSPSTPDRPVFCRTPRVVLSTIKEKKSDWVFPSSTKIGISKSNPGSLAERRGGITPLLNFSEEAEAEHEQIMMDWCPSPPFIPDLDEEQPGVHVEKQFSLDPSDDSDKAEVEEPGGGEQKKSDLIQPALYRWPELDQIEDIHHDVLDSNSIFLMVAPDSRNRTRKSKRRVLYLWLGANAKLVGKYEEERDHWARSIEKKVVDQMGLPGNTLFEIIKEGQEPEQFLNHLFSFH</sequence>
<comment type="caution">
    <text evidence="6">The sequence shown here is derived from an EMBL/GenBank/DDBJ whole genome shotgun (WGS) entry which is preliminary data.</text>
</comment>
<dbReference type="Pfam" id="PF00626">
    <property type="entry name" value="Gelsolin"/>
    <property type="match status" value="1"/>
</dbReference>
<evidence type="ECO:0000256" key="1">
    <source>
        <dbReference type="ARBA" id="ARBA00022801"/>
    </source>
</evidence>
<accession>A0A833RGJ8</accession>
<dbReference type="SUPFAM" id="SSF55753">
    <property type="entry name" value="Actin depolymerizing proteins"/>
    <property type="match status" value="2"/>
</dbReference>
<feature type="domain" description="Tyrosine-protein phosphatase" evidence="4">
    <location>
        <begin position="101"/>
        <end position="249"/>
    </location>
</feature>
<dbReference type="GO" id="GO:0004721">
    <property type="term" value="F:phosphoprotein phosphatase activity"/>
    <property type="evidence" value="ECO:0007669"/>
    <property type="project" value="UniProtKB-KW"/>
</dbReference>
<keyword evidence="7" id="KW-1185">Reference proteome</keyword>
<feature type="compositionally biased region" description="Low complexity" evidence="3">
    <location>
        <begin position="66"/>
        <end position="76"/>
    </location>
</feature>
<dbReference type="InterPro" id="IPR020422">
    <property type="entry name" value="TYR_PHOSPHATASE_DUAL_dom"/>
</dbReference>
<evidence type="ECO:0000256" key="2">
    <source>
        <dbReference type="ARBA" id="ARBA00022912"/>
    </source>
</evidence>
<organism evidence="6 7">
    <name type="scientific">Carex littledalei</name>
    <dbReference type="NCBI Taxonomy" id="544730"/>
    <lineage>
        <taxon>Eukaryota</taxon>
        <taxon>Viridiplantae</taxon>
        <taxon>Streptophyta</taxon>
        <taxon>Embryophyta</taxon>
        <taxon>Tracheophyta</taxon>
        <taxon>Spermatophyta</taxon>
        <taxon>Magnoliopsida</taxon>
        <taxon>Liliopsida</taxon>
        <taxon>Poales</taxon>
        <taxon>Cyperaceae</taxon>
        <taxon>Cyperoideae</taxon>
        <taxon>Cariceae</taxon>
        <taxon>Carex</taxon>
        <taxon>Carex subgen. Euthyceras</taxon>
    </lineage>
</organism>
<evidence type="ECO:0000256" key="3">
    <source>
        <dbReference type="SAM" id="MobiDB-lite"/>
    </source>
</evidence>
<feature type="region of interest" description="Disordered" evidence="3">
    <location>
        <begin position="516"/>
        <end position="542"/>
    </location>
</feature>
<feature type="domain" description="Tyrosine specific protein phosphatases" evidence="5">
    <location>
        <begin position="169"/>
        <end position="228"/>
    </location>
</feature>
<dbReference type="Gene3D" id="3.40.20.10">
    <property type="entry name" value="Severin"/>
    <property type="match status" value="2"/>
</dbReference>
<gene>
    <name evidence="6" type="ORF">FCM35_KLT20872</name>
</gene>
<dbReference type="PROSITE" id="PS00383">
    <property type="entry name" value="TYR_PHOSPHATASE_1"/>
    <property type="match status" value="1"/>
</dbReference>
<evidence type="ECO:0000259" key="4">
    <source>
        <dbReference type="PROSITE" id="PS50054"/>
    </source>
</evidence>
<dbReference type="Proteomes" id="UP000623129">
    <property type="component" value="Unassembled WGS sequence"/>
</dbReference>
<dbReference type="SUPFAM" id="SSF52799">
    <property type="entry name" value="(Phosphotyrosine protein) phosphatases II"/>
    <property type="match status" value="1"/>
</dbReference>
<dbReference type="PANTHER" id="PTHR46381:SF2">
    <property type="entry name" value="MAP KINASE PHOSPHATASE"/>
    <property type="match status" value="1"/>
</dbReference>
<evidence type="ECO:0000313" key="6">
    <source>
        <dbReference type="EMBL" id="KAF3334268.1"/>
    </source>
</evidence>
<evidence type="ECO:0000259" key="5">
    <source>
        <dbReference type="PROSITE" id="PS50056"/>
    </source>
</evidence>
<feature type="compositionally biased region" description="Low complexity" evidence="3">
    <location>
        <begin position="30"/>
        <end position="44"/>
    </location>
</feature>
<dbReference type="PROSITE" id="PS50054">
    <property type="entry name" value="TYR_PHOSPHATASE_DUAL"/>
    <property type="match status" value="1"/>
</dbReference>
<dbReference type="SMART" id="SM00262">
    <property type="entry name" value="GEL"/>
    <property type="match status" value="2"/>
</dbReference>
<feature type="compositionally biased region" description="Acidic residues" evidence="3">
    <location>
        <begin position="1"/>
        <end position="11"/>
    </location>
</feature>
<dbReference type="Pfam" id="PF00782">
    <property type="entry name" value="DSPc"/>
    <property type="match status" value="1"/>
</dbReference>
<dbReference type="CDD" id="cd14498">
    <property type="entry name" value="DSP"/>
    <property type="match status" value="1"/>
</dbReference>
<dbReference type="InterPro" id="IPR016130">
    <property type="entry name" value="Tyr_Pase_AS"/>
</dbReference>
<dbReference type="Pfam" id="PF25466">
    <property type="entry name" value="MPK1_gelsolin_C"/>
    <property type="match status" value="1"/>
</dbReference>
<dbReference type="GO" id="GO:0051015">
    <property type="term" value="F:actin filament binding"/>
    <property type="evidence" value="ECO:0007669"/>
    <property type="project" value="InterPro"/>
</dbReference>
<dbReference type="Gene3D" id="3.90.190.10">
    <property type="entry name" value="Protein tyrosine phosphatase superfamily"/>
    <property type="match status" value="1"/>
</dbReference>
<dbReference type="InterPro" id="IPR029021">
    <property type="entry name" value="Prot-tyrosine_phosphatase-like"/>
</dbReference>
<keyword evidence="1" id="KW-0378">Hydrolase</keyword>
<proteinExistence type="predicted"/>
<evidence type="ECO:0000313" key="7">
    <source>
        <dbReference type="Proteomes" id="UP000623129"/>
    </source>
</evidence>
<dbReference type="EMBL" id="SWLB01000009">
    <property type="protein sequence ID" value="KAF3334268.1"/>
    <property type="molecule type" value="Genomic_DNA"/>
</dbReference>
<dbReference type="InterPro" id="IPR007123">
    <property type="entry name" value="Gelsolin-like_dom"/>
</dbReference>
<dbReference type="SMART" id="SM00195">
    <property type="entry name" value="DSPc"/>
    <property type="match status" value="1"/>
</dbReference>
<name>A0A833RGJ8_9POAL</name>
<dbReference type="OrthoDB" id="165342at2759"/>
<feature type="region of interest" description="Disordered" evidence="3">
    <location>
        <begin position="1"/>
        <end position="98"/>
    </location>
</feature>